<organism evidence="1 2">
    <name type="scientific">Actinoplanes derwentensis</name>
    <dbReference type="NCBI Taxonomy" id="113562"/>
    <lineage>
        <taxon>Bacteria</taxon>
        <taxon>Bacillati</taxon>
        <taxon>Actinomycetota</taxon>
        <taxon>Actinomycetes</taxon>
        <taxon>Micromonosporales</taxon>
        <taxon>Micromonosporaceae</taxon>
        <taxon>Actinoplanes</taxon>
    </lineage>
</organism>
<evidence type="ECO:0000313" key="2">
    <source>
        <dbReference type="Proteomes" id="UP000198688"/>
    </source>
</evidence>
<dbReference type="SUPFAM" id="SSF101386">
    <property type="entry name" value="all-alpha NTP pyrophosphatases"/>
    <property type="match status" value="1"/>
</dbReference>
<name>A0A1H2DEF1_9ACTN</name>
<dbReference type="STRING" id="113562.SAMN04489716_9491"/>
<accession>A0A1H2DEF1</accession>
<dbReference type="Proteomes" id="UP000198688">
    <property type="component" value="Chromosome I"/>
</dbReference>
<gene>
    <name evidence="1" type="ORF">SAMN04489716_9491</name>
</gene>
<evidence type="ECO:0000313" key="1">
    <source>
        <dbReference type="EMBL" id="SDT81091.1"/>
    </source>
</evidence>
<evidence type="ECO:0008006" key="3">
    <source>
        <dbReference type="Google" id="ProtNLM"/>
    </source>
</evidence>
<protein>
    <recommendedName>
        <fullName evidence="3">MazG nucleotide pyrophosphohydrolase domain-containing protein</fullName>
    </recommendedName>
</protein>
<proteinExistence type="predicted"/>
<keyword evidence="2" id="KW-1185">Reference proteome</keyword>
<reference evidence="1 2" key="1">
    <citation type="submission" date="2016-10" db="EMBL/GenBank/DDBJ databases">
        <authorList>
            <person name="de Groot N.N."/>
        </authorList>
    </citation>
    <scope>NUCLEOTIDE SEQUENCE [LARGE SCALE GENOMIC DNA]</scope>
    <source>
        <strain evidence="1 2">DSM 43941</strain>
    </source>
</reference>
<dbReference type="OrthoDB" id="3295118at2"/>
<dbReference type="RefSeq" id="WP_092556145.1">
    <property type="nucleotide sequence ID" value="NZ_BOMJ01000018.1"/>
</dbReference>
<dbReference type="EMBL" id="LT629758">
    <property type="protein sequence ID" value="SDT81091.1"/>
    <property type="molecule type" value="Genomic_DNA"/>
</dbReference>
<dbReference type="Gene3D" id="1.10.287.1080">
    <property type="entry name" value="MazG-like"/>
    <property type="match status" value="1"/>
</dbReference>
<dbReference type="AlphaFoldDB" id="A0A1H2DEF1"/>
<sequence length="130" mass="13985">MSETLRHIEALAALLPDAQRSAHAYARKIDLFSGSGDVEAAHPSGRAYVAATRMALLQSEVSEALQEIRSRDLDLDPAARRPDDALSLELADILIRTLELSEYLGVDLGAALVAKTADTLGGYRHGGVRF</sequence>